<name>A0ABY6KL35_9ARAC</name>
<dbReference type="EMBL" id="CP092868">
    <property type="protein sequence ID" value="UYV69424.1"/>
    <property type="molecule type" value="Genomic_DNA"/>
</dbReference>
<feature type="region of interest" description="Disordered" evidence="1">
    <location>
        <begin position="199"/>
        <end position="220"/>
    </location>
</feature>
<organism evidence="2 3">
    <name type="scientific">Cordylochernes scorpioides</name>
    <dbReference type="NCBI Taxonomy" id="51811"/>
    <lineage>
        <taxon>Eukaryota</taxon>
        <taxon>Metazoa</taxon>
        <taxon>Ecdysozoa</taxon>
        <taxon>Arthropoda</taxon>
        <taxon>Chelicerata</taxon>
        <taxon>Arachnida</taxon>
        <taxon>Pseudoscorpiones</taxon>
        <taxon>Cheliferoidea</taxon>
        <taxon>Chernetidae</taxon>
        <taxon>Cordylochernes</taxon>
    </lineage>
</organism>
<evidence type="ECO:0000256" key="1">
    <source>
        <dbReference type="SAM" id="MobiDB-lite"/>
    </source>
</evidence>
<keyword evidence="3" id="KW-1185">Reference proteome</keyword>
<protein>
    <submittedName>
        <fullName evidence="2">Uncharacterized protein</fullName>
    </submittedName>
</protein>
<feature type="compositionally biased region" description="Polar residues" evidence="1">
    <location>
        <begin position="199"/>
        <end position="213"/>
    </location>
</feature>
<proteinExistence type="predicted"/>
<feature type="compositionally biased region" description="Polar residues" evidence="1">
    <location>
        <begin position="59"/>
        <end position="69"/>
    </location>
</feature>
<evidence type="ECO:0000313" key="2">
    <source>
        <dbReference type="EMBL" id="UYV69424.1"/>
    </source>
</evidence>
<feature type="region of interest" description="Disordered" evidence="1">
    <location>
        <begin position="1"/>
        <end position="70"/>
    </location>
</feature>
<dbReference type="Proteomes" id="UP001235939">
    <property type="component" value="Chromosome 06"/>
</dbReference>
<reference evidence="2 3" key="1">
    <citation type="submission" date="2022-01" db="EMBL/GenBank/DDBJ databases">
        <title>A chromosomal length assembly of Cordylochernes scorpioides.</title>
        <authorList>
            <person name="Zeh D."/>
            <person name="Zeh J."/>
        </authorList>
    </citation>
    <scope>NUCLEOTIDE SEQUENCE [LARGE SCALE GENOMIC DNA]</scope>
    <source>
        <strain evidence="2">IN4F17</strain>
        <tissue evidence="2">Whole Body</tissue>
    </source>
</reference>
<gene>
    <name evidence="2" type="ORF">LAZ67_6003538</name>
</gene>
<feature type="compositionally biased region" description="Polar residues" evidence="1">
    <location>
        <begin position="8"/>
        <end position="24"/>
    </location>
</feature>
<evidence type="ECO:0000313" key="3">
    <source>
        <dbReference type="Proteomes" id="UP001235939"/>
    </source>
</evidence>
<sequence>MAARAARGQSSRTLENPQQSQARLQSDRLRHRVQRASEDPQQSQARLQSDRLHHRVQRASETPQQSQTRQEADQLQYFRLAIWINNVNIVLPLSTMVSGLECAVLQCGNPITHPLPRLPSTFHLGITTEPVKVDRMTEDSSMQRMTEAGDEYVADALTNMQPHHEYLVSHLTDAIRGLAVPRAEEALISPFDGSHATSSLLPYNHPQRSTPASISHFKVL</sequence>
<accession>A0ABY6KL35</accession>